<evidence type="ECO:0000313" key="2">
    <source>
        <dbReference type="Proteomes" id="UP000740926"/>
    </source>
</evidence>
<dbReference type="AlphaFoldDB" id="A0A9P7C044"/>
<reference evidence="1 2" key="1">
    <citation type="journal article" date="2020" name="Microb. Genom.">
        <title>Genetic diversity of clinical and environmental Mucorales isolates obtained from an investigation of mucormycosis cases among solid organ transplant recipients.</title>
        <authorList>
            <person name="Nguyen M.H."/>
            <person name="Kaul D."/>
            <person name="Muto C."/>
            <person name="Cheng S.J."/>
            <person name="Richter R.A."/>
            <person name="Bruno V.M."/>
            <person name="Liu G."/>
            <person name="Beyhan S."/>
            <person name="Sundermann A.J."/>
            <person name="Mounaud S."/>
            <person name="Pasculle A.W."/>
            <person name="Nierman W.C."/>
            <person name="Driscoll E."/>
            <person name="Cumbie R."/>
            <person name="Clancy C.J."/>
            <person name="Dupont C.L."/>
        </authorList>
    </citation>
    <scope>NUCLEOTIDE SEQUENCE [LARGE SCALE GENOMIC DNA]</scope>
    <source>
        <strain evidence="1 2">GL24</strain>
    </source>
</reference>
<dbReference type="Proteomes" id="UP000740926">
    <property type="component" value="Unassembled WGS sequence"/>
</dbReference>
<organism evidence="1 2">
    <name type="scientific">Rhizopus delemar</name>
    <dbReference type="NCBI Taxonomy" id="936053"/>
    <lineage>
        <taxon>Eukaryota</taxon>
        <taxon>Fungi</taxon>
        <taxon>Fungi incertae sedis</taxon>
        <taxon>Mucoromycota</taxon>
        <taxon>Mucoromycotina</taxon>
        <taxon>Mucoromycetes</taxon>
        <taxon>Mucorales</taxon>
        <taxon>Mucorineae</taxon>
        <taxon>Rhizopodaceae</taxon>
        <taxon>Rhizopus</taxon>
    </lineage>
</organism>
<gene>
    <name evidence="1" type="ORF">G6F50_017481</name>
</gene>
<evidence type="ECO:0000313" key="1">
    <source>
        <dbReference type="EMBL" id="KAG1530193.1"/>
    </source>
</evidence>
<protein>
    <submittedName>
        <fullName evidence="1">Uncharacterized protein</fullName>
    </submittedName>
</protein>
<name>A0A9P7C044_9FUNG</name>
<comment type="caution">
    <text evidence="1">The sequence shown here is derived from an EMBL/GenBank/DDBJ whole genome shotgun (WGS) entry which is preliminary data.</text>
</comment>
<dbReference type="EMBL" id="JAANIU010012989">
    <property type="protein sequence ID" value="KAG1530193.1"/>
    <property type="molecule type" value="Genomic_DNA"/>
</dbReference>
<sequence>MRRSPLPRLTDPALLPLTLGSPLPSSAGSWAFFAAASLPANQPFTVLQPVRAMPIRSTVATRVIMTF</sequence>
<keyword evidence="2" id="KW-1185">Reference proteome</keyword>
<proteinExistence type="predicted"/>
<accession>A0A9P7C044</accession>